<feature type="signal peptide" evidence="2">
    <location>
        <begin position="1"/>
        <end position="28"/>
    </location>
</feature>
<keyword evidence="4" id="KW-1185">Reference proteome</keyword>
<evidence type="ECO:0000256" key="1">
    <source>
        <dbReference type="SAM" id="MobiDB-lite"/>
    </source>
</evidence>
<feature type="region of interest" description="Disordered" evidence="1">
    <location>
        <begin position="160"/>
        <end position="185"/>
    </location>
</feature>
<feature type="region of interest" description="Disordered" evidence="1">
    <location>
        <begin position="414"/>
        <end position="435"/>
    </location>
</feature>
<name>A0ABN7AMH2_9HEMI</name>
<evidence type="ECO:0000313" key="3">
    <source>
        <dbReference type="EMBL" id="BES93444.1"/>
    </source>
</evidence>
<protein>
    <submittedName>
        <fullName evidence="3">Uncharacterized protein</fullName>
    </submittedName>
</protein>
<feature type="compositionally biased region" description="Polar residues" evidence="1">
    <location>
        <begin position="174"/>
        <end position="183"/>
    </location>
</feature>
<sequence>MRHSIVCKKNHLNLLLIAIILSFGHVLSDNVNSTASDDCKGDDCRPSSANVFTPPPADAMSRLMPTSQAVFSNETKDQSASNVDIVTTPDTGSFGLGAFSKFSEQPERQHFSPSPFLGVISETHIKTYPQGMAVGEVLPDTIGNPHQGGHKYQYSIAGQRGQHTGHSYHDQLQHQRPTPSTAVDSGEAIVRSTAGTDSITFKPSIDTTYPSLTYDGLRGAENPFSSLPSSTKSLGDYPQFELPERFKDFKDISNSITDYRTPHPPIAFPGLVKPIREDLYDSGASPGVDDRPDAFGGGFGGGIGVGGGLPSGPEAFGPPPDLAGTDPIAAGYGAGLPPPPAFTSPPGILPYNKKVGYYKGDKWKGFFKVMASLIPLGLLVAAFTPNLLVVNGTENPTSTAKTIYRSLEEPLLPTPPAVDVRNGRSLTGPGNGGRGIPPQSLGLHMTQCQKKKVCEALAGVDGSYKDYVDTLIHRVGGGLREAAAIAADKKCQDIRCVA</sequence>
<reference evidence="3 4" key="1">
    <citation type="submission" date="2023-09" db="EMBL/GenBank/DDBJ databases">
        <title>Nesidiocoris tenuis whole genome shotgun sequence.</title>
        <authorList>
            <person name="Shibata T."/>
            <person name="Shimoda M."/>
            <person name="Kobayashi T."/>
            <person name="Uehara T."/>
        </authorList>
    </citation>
    <scope>NUCLEOTIDE SEQUENCE [LARGE SCALE GENOMIC DNA]</scope>
    <source>
        <strain evidence="3 4">Japan</strain>
    </source>
</reference>
<gene>
    <name evidence="3" type="ORF">NTJ_06253</name>
</gene>
<evidence type="ECO:0000256" key="2">
    <source>
        <dbReference type="SAM" id="SignalP"/>
    </source>
</evidence>
<accession>A0ABN7AMH2</accession>
<feature type="chain" id="PRO_5046608976" evidence="2">
    <location>
        <begin position="29"/>
        <end position="498"/>
    </location>
</feature>
<organism evidence="3 4">
    <name type="scientific">Nesidiocoris tenuis</name>
    <dbReference type="NCBI Taxonomy" id="355587"/>
    <lineage>
        <taxon>Eukaryota</taxon>
        <taxon>Metazoa</taxon>
        <taxon>Ecdysozoa</taxon>
        <taxon>Arthropoda</taxon>
        <taxon>Hexapoda</taxon>
        <taxon>Insecta</taxon>
        <taxon>Pterygota</taxon>
        <taxon>Neoptera</taxon>
        <taxon>Paraneoptera</taxon>
        <taxon>Hemiptera</taxon>
        <taxon>Heteroptera</taxon>
        <taxon>Panheteroptera</taxon>
        <taxon>Cimicomorpha</taxon>
        <taxon>Miridae</taxon>
        <taxon>Dicyphina</taxon>
        <taxon>Nesidiocoris</taxon>
    </lineage>
</organism>
<evidence type="ECO:0000313" key="4">
    <source>
        <dbReference type="Proteomes" id="UP001307889"/>
    </source>
</evidence>
<proteinExistence type="predicted"/>
<keyword evidence="2" id="KW-0732">Signal</keyword>
<dbReference type="EMBL" id="AP028912">
    <property type="protein sequence ID" value="BES93444.1"/>
    <property type="molecule type" value="Genomic_DNA"/>
</dbReference>
<dbReference type="Proteomes" id="UP001307889">
    <property type="component" value="Chromosome 4"/>
</dbReference>